<reference evidence="10 11" key="1">
    <citation type="submission" date="2016-11" db="EMBL/GenBank/DDBJ databases">
        <title>Description of two novel members of the family Erysipelotrichaceae: Ileibacterium lipovorans gen. nov., sp. nov. and Dubosiella newyorkensis, gen. nov., sp. nov.</title>
        <authorList>
            <person name="Cox L.M."/>
            <person name="Sohn J."/>
            <person name="Tyrrell K.L."/>
            <person name="Citron D.M."/>
            <person name="Lawson P.A."/>
            <person name="Patel N.B."/>
            <person name="Iizumi T."/>
            <person name="Perez-Perez G.I."/>
            <person name="Goldstein E.J."/>
            <person name="Blaser M.J."/>
        </authorList>
    </citation>
    <scope>NUCLEOTIDE SEQUENCE [LARGE SCALE GENOMIC DNA]</scope>
    <source>
        <strain evidence="10 11">NYU-BL-A3</strain>
    </source>
</reference>
<proteinExistence type="inferred from homology"/>
<evidence type="ECO:0000259" key="9">
    <source>
        <dbReference type="Pfam" id="PF02811"/>
    </source>
</evidence>
<evidence type="ECO:0000313" key="11">
    <source>
        <dbReference type="Proteomes" id="UP000186341"/>
    </source>
</evidence>
<dbReference type="GO" id="GO:0000105">
    <property type="term" value="P:L-histidine biosynthetic process"/>
    <property type="evidence" value="ECO:0007669"/>
    <property type="project" value="UniProtKB-UniRule"/>
</dbReference>
<evidence type="ECO:0000256" key="7">
    <source>
        <dbReference type="ARBA" id="ARBA00049158"/>
    </source>
</evidence>
<keyword evidence="6 8" id="KW-0368">Histidine biosynthesis</keyword>
<dbReference type="OrthoDB" id="9775255at2"/>
<dbReference type="GO" id="GO:0004401">
    <property type="term" value="F:histidinol-phosphatase activity"/>
    <property type="evidence" value="ECO:0007669"/>
    <property type="project" value="UniProtKB-UniRule"/>
</dbReference>
<accession>A0A1U7NDM4</accession>
<dbReference type="AlphaFoldDB" id="A0A1U7NDM4"/>
<comment type="pathway">
    <text evidence="1 8">Amino-acid biosynthesis; L-histidine biosynthesis; L-histidine from 5-phospho-alpha-D-ribose 1-diphosphate: step 8/9.</text>
</comment>
<dbReference type="RefSeq" id="WP_075820820.1">
    <property type="nucleotide sequence ID" value="NZ_CAPNHH010000167.1"/>
</dbReference>
<organism evidence="10 11">
    <name type="scientific">Ileibacterium valens</name>
    <dbReference type="NCBI Taxonomy" id="1862668"/>
    <lineage>
        <taxon>Bacteria</taxon>
        <taxon>Bacillati</taxon>
        <taxon>Bacillota</taxon>
        <taxon>Erysipelotrichia</taxon>
        <taxon>Erysipelotrichales</taxon>
        <taxon>Erysipelotrichaceae</taxon>
        <taxon>Ileibacterium</taxon>
    </lineage>
</organism>
<comment type="caution">
    <text evidence="10">The sequence shown here is derived from an EMBL/GenBank/DDBJ whole genome shotgun (WGS) entry which is preliminary data.</text>
</comment>
<dbReference type="InterPro" id="IPR004013">
    <property type="entry name" value="PHP_dom"/>
</dbReference>
<evidence type="ECO:0000256" key="4">
    <source>
        <dbReference type="ARBA" id="ARBA00022605"/>
    </source>
</evidence>
<comment type="catalytic activity">
    <reaction evidence="7 8">
        <text>L-histidinol phosphate + H2O = L-histidinol + phosphate</text>
        <dbReference type="Rhea" id="RHEA:14465"/>
        <dbReference type="ChEBI" id="CHEBI:15377"/>
        <dbReference type="ChEBI" id="CHEBI:43474"/>
        <dbReference type="ChEBI" id="CHEBI:57699"/>
        <dbReference type="ChEBI" id="CHEBI:57980"/>
        <dbReference type="EC" id="3.1.3.15"/>
    </reaction>
</comment>
<dbReference type="Gene3D" id="3.20.20.140">
    <property type="entry name" value="Metal-dependent hydrolases"/>
    <property type="match status" value="1"/>
</dbReference>
<dbReference type="EMBL" id="MPJW01000202">
    <property type="protein sequence ID" value="OLU37428.1"/>
    <property type="molecule type" value="Genomic_DNA"/>
</dbReference>
<dbReference type="PANTHER" id="PTHR21039">
    <property type="entry name" value="HISTIDINOL PHOSPHATASE-RELATED"/>
    <property type="match status" value="1"/>
</dbReference>
<dbReference type="InterPro" id="IPR010140">
    <property type="entry name" value="Histidinol_P_phosphatase_HisJ"/>
</dbReference>
<dbReference type="SUPFAM" id="SSF89550">
    <property type="entry name" value="PHP domain-like"/>
    <property type="match status" value="1"/>
</dbReference>
<name>A0A1U7NDM4_9FIRM</name>
<evidence type="ECO:0000256" key="3">
    <source>
        <dbReference type="ARBA" id="ARBA00013085"/>
    </source>
</evidence>
<dbReference type="InterPro" id="IPR016195">
    <property type="entry name" value="Pol/histidinol_Pase-like"/>
</dbReference>
<protein>
    <recommendedName>
        <fullName evidence="3 8">Histidinol-phosphatase</fullName>
        <shortName evidence="8">HolPase</shortName>
        <ecNumber evidence="3 8">3.1.3.15</ecNumber>
    </recommendedName>
</protein>
<keyword evidence="11" id="KW-1185">Reference proteome</keyword>
<dbReference type="PANTHER" id="PTHR21039:SF0">
    <property type="entry name" value="HISTIDINOL-PHOSPHATASE"/>
    <property type="match status" value="1"/>
</dbReference>
<comment type="similarity">
    <text evidence="2 8">Belongs to the PHP hydrolase family. HisK subfamily.</text>
</comment>
<dbReference type="Pfam" id="PF02811">
    <property type="entry name" value="PHP"/>
    <property type="match status" value="1"/>
</dbReference>
<keyword evidence="4 8" id="KW-0028">Amino-acid biosynthesis</keyword>
<keyword evidence="5 8" id="KW-0378">Hydrolase</keyword>
<dbReference type="NCBIfam" id="TIGR01856">
    <property type="entry name" value="hisJ_fam"/>
    <property type="match status" value="1"/>
</dbReference>
<evidence type="ECO:0000256" key="2">
    <source>
        <dbReference type="ARBA" id="ARBA00009152"/>
    </source>
</evidence>
<dbReference type="UniPathway" id="UPA00031">
    <property type="reaction ID" value="UER00013"/>
</dbReference>
<dbReference type="Proteomes" id="UP000186341">
    <property type="component" value="Unassembled WGS sequence"/>
</dbReference>
<dbReference type="CDD" id="cd12110">
    <property type="entry name" value="PHP_HisPPase_Hisj_like"/>
    <property type="match status" value="1"/>
</dbReference>
<evidence type="ECO:0000256" key="8">
    <source>
        <dbReference type="RuleBase" id="RU366003"/>
    </source>
</evidence>
<evidence type="ECO:0000256" key="5">
    <source>
        <dbReference type="ARBA" id="ARBA00022801"/>
    </source>
</evidence>
<sequence length="276" mass="31818">MMNKQNLHTHTSYDHGKDNVEEMIQAALNKGFTTLGFSGHGTNKPLARTSMSAENQAAYKKDILEVKEKYKDQIHIFLGIEQDSMAPFEDEDLDYKIGSVHYMKQGDQIIPIDDSIAQFEQIRDDFYDGDIQKMVEGYYQSVEDMMDTQTFDIVGHVDLISKFNEHEEYFPFEADWYLEPAKKCIRKGIDMGKIFEMNTGAIARKNRETAYPSDALLKYMADHHAKLVINTDCHDRNYLDCHIDECLNRAKKAGFTHLMKLTDEGFIPEPIENFSA</sequence>
<feature type="domain" description="PHP" evidence="9">
    <location>
        <begin position="7"/>
        <end position="198"/>
    </location>
</feature>
<gene>
    <name evidence="10" type="ORF">BO222_10775</name>
</gene>
<evidence type="ECO:0000256" key="6">
    <source>
        <dbReference type="ARBA" id="ARBA00023102"/>
    </source>
</evidence>
<dbReference type="GeneID" id="82203631"/>
<evidence type="ECO:0000313" key="10">
    <source>
        <dbReference type="EMBL" id="OLU37428.1"/>
    </source>
</evidence>
<dbReference type="EC" id="3.1.3.15" evidence="3 8"/>
<evidence type="ECO:0000256" key="1">
    <source>
        <dbReference type="ARBA" id="ARBA00004970"/>
    </source>
</evidence>
<dbReference type="GO" id="GO:0005737">
    <property type="term" value="C:cytoplasm"/>
    <property type="evidence" value="ECO:0007669"/>
    <property type="project" value="TreeGrafter"/>
</dbReference>